<evidence type="ECO:0000256" key="6">
    <source>
        <dbReference type="HAMAP-Rule" id="MF_03000"/>
    </source>
</evidence>
<evidence type="ECO:0000256" key="5">
    <source>
        <dbReference type="ARBA" id="ARBA00022917"/>
    </source>
</evidence>
<dbReference type="GO" id="GO:0071541">
    <property type="term" value="C:eukaryotic translation initiation factor 3 complex, eIF3m"/>
    <property type="evidence" value="ECO:0007669"/>
    <property type="project" value="TreeGrafter"/>
</dbReference>
<feature type="compositionally biased region" description="Basic and acidic residues" evidence="7">
    <location>
        <begin position="876"/>
        <end position="896"/>
    </location>
</feature>
<feature type="coiled-coil region" evidence="6">
    <location>
        <begin position="551"/>
        <end position="676"/>
    </location>
</feature>
<dbReference type="GO" id="GO:0016282">
    <property type="term" value="C:eukaryotic 43S preinitiation complex"/>
    <property type="evidence" value="ECO:0007669"/>
    <property type="project" value="UniProtKB-UniRule"/>
</dbReference>
<dbReference type="GeneID" id="14915806"/>
<dbReference type="FunFam" id="4.10.860.10:FF:000001">
    <property type="entry name" value="Eukaryotic translation initiation factor 3 subunit A"/>
    <property type="match status" value="1"/>
</dbReference>
<dbReference type="GO" id="GO:0002188">
    <property type="term" value="P:translation reinitiation"/>
    <property type="evidence" value="ECO:0007669"/>
    <property type="project" value="TreeGrafter"/>
</dbReference>
<dbReference type="GO" id="GO:0071540">
    <property type="term" value="C:eukaryotic translation initiation factor 3 complex, eIF3e"/>
    <property type="evidence" value="ECO:0007669"/>
    <property type="project" value="TreeGrafter"/>
</dbReference>
<dbReference type="PANTHER" id="PTHR14005:SF0">
    <property type="entry name" value="EUKARYOTIC TRANSLATION INITIATION FACTOR 3 SUBUNIT A"/>
    <property type="match status" value="1"/>
</dbReference>
<evidence type="ECO:0000256" key="4">
    <source>
        <dbReference type="ARBA" id="ARBA00022884"/>
    </source>
</evidence>
<dbReference type="InterPro" id="IPR000717">
    <property type="entry name" value="PCI_dom"/>
</dbReference>
<dbReference type="GO" id="GO:0003743">
    <property type="term" value="F:translation initiation factor activity"/>
    <property type="evidence" value="ECO:0007669"/>
    <property type="project" value="UniProtKB-UniRule"/>
</dbReference>
<dbReference type="Pfam" id="PF01399">
    <property type="entry name" value="PCI"/>
    <property type="match status" value="1"/>
</dbReference>
<dbReference type="EMBL" id="KB008036">
    <property type="protein sequence ID" value="ELR15206.1"/>
    <property type="molecule type" value="Genomic_DNA"/>
</dbReference>
<evidence type="ECO:0000256" key="1">
    <source>
        <dbReference type="ARBA" id="ARBA00004496"/>
    </source>
</evidence>
<comment type="subcellular location">
    <subcellularLocation>
        <location evidence="1 6">Cytoplasm</location>
    </subcellularLocation>
</comment>
<dbReference type="PROSITE" id="PS50250">
    <property type="entry name" value="PCI"/>
    <property type="match status" value="1"/>
</dbReference>
<dbReference type="GO" id="GO:0033290">
    <property type="term" value="C:eukaryotic 48S preinitiation complex"/>
    <property type="evidence" value="ECO:0007669"/>
    <property type="project" value="UniProtKB-UniRule"/>
</dbReference>
<dbReference type="AlphaFoldDB" id="L8GSV9"/>
<evidence type="ECO:0000256" key="2">
    <source>
        <dbReference type="ARBA" id="ARBA00022490"/>
    </source>
</evidence>
<dbReference type="SUPFAM" id="SSF46785">
    <property type="entry name" value="Winged helix' DNA-binding domain"/>
    <property type="match status" value="1"/>
</dbReference>
<comment type="function">
    <text evidence="6">RNA-binding component of the eukaryotic translation initiation factor 3 (eIF-3) complex, which is involved in protein synthesis of a specialized repertoire of mRNAs and, together with other initiation factors, stimulates binding of mRNA and methionyl-tRNAi to the 40S ribosome. The eIF-3 complex specifically targets and initiates translation of a subset of mRNAs involved in cell proliferation.</text>
</comment>
<feature type="compositionally biased region" description="Gly residues" evidence="7">
    <location>
        <begin position="988"/>
        <end position="999"/>
    </location>
</feature>
<dbReference type="GO" id="GO:0043614">
    <property type="term" value="C:multi-eIF complex"/>
    <property type="evidence" value="ECO:0007669"/>
    <property type="project" value="TreeGrafter"/>
</dbReference>
<keyword evidence="10" id="KW-1185">Reference proteome</keyword>
<keyword evidence="4 6" id="KW-0694">RNA-binding</keyword>
<feature type="compositionally biased region" description="Basic and acidic residues" evidence="7">
    <location>
        <begin position="1000"/>
        <end position="1062"/>
    </location>
</feature>
<keyword evidence="3 6" id="KW-0396">Initiation factor</keyword>
<feature type="coiled-coil region" evidence="6">
    <location>
        <begin position="94"/>
        <end position="121"/>
    </location>
</feature>
<dbReference type="HAMAP" id="MF_03000">
    <property type="entry name" value="eIF3a"/>
    <property type="match status" value="1"/>
</dbReference>
<gene>
    <name evidence="9" type="ORF">ACA1_218600</name>
</gene>
<dbReference type="GO" id="GO:0003729">
    <property type="term" value="F:mRNA binding"/>
    <property type="evidence" value="ECO:0007669"/>
    <property type="project" value="TreeGrafter"/>
</dbReference>
<reference evidence="9 10" key="1">
    <citation type="journal article" date="2013" name="Genome Biol.">
        <title>Genome of Acanthamoeba castellanii highlights extensive lateral gene transfer and early evolution of tyrosine kinase signaling.</title>
        <authorList>
            <person name="Clarke M."/>
            <person name="Lohan A.J."/>
            <person name="Liu B."/>
            <person name="Lagkouvardos I."/>
            <person name="Roy S."/>
            <person name="Zafar N."/>
            <person name="Bertelli C."/>
            <person name="Schilde C."/>
            <person name="Kianianmomeni A."/>
            <person name="Burglin T.R."/>
            <person name="Frech C."/>
            <person name="Turcotte B."/>
            <person name="Kopec K.O."/>
            <person name="Synnott J.M."/>
            <person name="Choo C."/>
            <person name="Paponov I."/>
            <person name="Finkler A."/>
            <person name="Soon Heng Tan C."/>
            <person name="Hutchins A.P."/>
            <person name="Weinmeier T."/>
            <person name="Rattei T."/>
            <person name="Chu J.S."/>
            <person name="Gimenez G."/>
            <person name="Irimia M."/>
            <person name="Rigden D.J."/>
            <person name="Fitzpatrick D.A."/>
            <person name="Lorenzo-Morales J."/>
            <person name="Bateman A."/>
            <person name="Chiu C.H."/>
            <person name="Tang P."/>
            <person name="Hegemann P."/>
            <person name="Fromm H."/>
            <person name="Raoult D."/>
            <person name="Greub G."/>
            <person name="Miranda-Saavedra D."/>
            <person name="Chen N."/>
            <person name="Nash P."/>
            <person name="Ginger M.L."/>
            <person name="Horn M."/>
            <person name="Schaap P."/>
            <person name="Caler L."/>
            <person name="Loftus B."/>
        </authorList>
    </citation>
    <scope>NUCLEOTIDE SEQUENCE [LARGE SCALE GENOMIC DNA]</scope>
    <source>
        <strain evidence="9 10">Neff</strain>
    </source>
</reference>
<dbReference type="KEGG" id="acan:ACA1_218600"/>
<dbReference type="STRING" id="1257118.L8GSV9"/>
<dbReference type="PANTHER" id="PTHR14005">
    <property type="entry name" value="EUKARYOTIC TRANSLATION INITIATION FACTOR 3, THETA SUBUNIT"/>
    <property type="match status" value="1"/>
</dbReference>
<dbReference type="InterPro" id="IPR036390">
    <property type="entry name" value="WH_DNA-bd_sf"/>
</dbReference>
<dbReference type="Gene3D" id="1.25.40.860">
    <property type="match status" value="2"/>
</dbReference>
<dbReference type="InterPro" id="IPR054711">
    <property type="entry name" value="eIF3a_PCI_TPR-like"/>
</dbReference>
<dbReference type="Pfam" id="PF22591">
    <property type="entry name" value="eIF3a_PCI_TPR-like"/>
    <property type="match status" value="1"/>
</dbReference>
<proteinExistence type="inferred from homology"/>
<feature type="compositionally biased region" description="Basic and acidic residues" evidence="7">
    <location>
        <begin position="765"/>
        <end position="866"/>
    </location>
</feature>
<feature type="region of interest" description="Disordered" evidence="7">
    <location>
        <begin position="765"/>
        <end position="1062"/>
    </location>
</feature>
<dbReference type="OrthoDB" id="18884at2759"/>
<dbReference type="VEuPathDB" id="AmoebaDB:ACA1_218600"/>
<feature type="compositionally biased region" description="Basic and acidic residues" evidence="7">
    <location>
        <begin position="910"/>
        <end position="961"/>
    </location>
</feature>
<evidence type="ECO:0000259" key="8">
    <source>
        <dbReference type="PROSITE" id="PS50250"/>
    </source>
</evidence>
<feature type="compositionally biased region" description="Basic and acidic residues" evidence="7">
    <location>
        <begin position="970"/>
        <end position="987"/>
    </location>
</feature>
<dbReference type="SMART" id="SM00088">
    <property type="entry name" value="PINT"/>
    <property type="match status" value="1"/>
</dbReference>
<organism evidence="9 10">
    <name type="scientific">Acanthamoeba castellanii (strain ATCC 30010 / Neff)</name>
    <dbReference type="NCBI Taxonomy" id="1257118"/>
    <lineage>
        <taxon>Eukaryota</taxon>
        <taxon>Amoebozoa</taxon>
        <taxon>Discosea</taxon>
        <taxon>Longamoebia</taxon>
        <taxon>Centramoebida</taxon>
        <taxon>Acanthamoebidae</taxon>
        <taxon>Acanthamoeba</taxon>
    </lineage>
</organism>
<dbReference type="Proteomes" id="UP000011083">
    <property type="component" value="Unassembled WGS sequence"/>
</dbReference>
<evidence type="ECO:0000256" key="7">
    <source>
        <dbReference type="SAM" id="MobiDB-lite"/>
    </source>
</evidence>
<dbReference type="RefSeq" id="XP_004337219.1">
    <property type="nucleotide sequence ID" value="XM_004337171.1"/>
</dbReference>
<name>L8GSV9_ACACF</name>
<dbReference type="GO" id="GO:0001732">
    <property type="term" value="P:formation of cytoplasmic translation initiation complex"/>
    <property type="evidence" value="ECO:0007669"/>
    <property type="project" value="UniProtKB-UniRule"/>
</dbReference>
<protein>
    <recommendedName>
        <fullName evidence="6">Eukaryotic translation initiation factor 3 subunit A</fullName>
        <shortName evidence="6">eIF3a</shortName>
    </recommendedName>
    <alternativeName>
        <fullName evidence="6">Eukaryotic translation initiation factor 3 subunit 10</fullName>
    </alternativeName>
</protein>
<dbReference type="Gene3D" id="4.10.860.10">
    <property type="entry name" value="UVR domain"/>
    <property type="match status" value="1"/>
</dbReference>
<accession>L8GSV9</accession>
<keyword evidence="5 6" id="KW-0648">Protein biosynthesis</keyword>
<evidence type="ECO:0000313" key="9">
    <source>
        <dbReference type="EMBL" id="ELR15206.1"/>
    </source>
</evidence>
<sequence length="1062" mass="123228">MSFAKPENALQRAQELLAVSPNQRDEALKQLRTVITSRRHRTWQKSLEDLMVLYITLCVQLRKGKEAKDGLHQYRGICQQVNVASLGHVIKHFLEQAEQHAKEAQSKAEKITLDIEDLDAEEAPESLMLGKVSGEDTKDRTDRQIVTPWLKFLWETYRTVLDILRNNAKLETLYHYTAQQAFDFCKKYKRNTEFRRLSEILRGHVSNLSKSTQMTNAVSLTSPESLAFHLETRFSQLNVACELELWQEAFRSIEDLHALMSMAKKPPKPQLLANYYDKLARVFLVSENYTLHAYAWYKYYTLSKNQNKALSAEDLKQMASTVVVAALCIPMETGEVSEELGGAELDSSHREKVTRLASLLGPGTAPSRENLLSELNIRGITTSVVAELEDIYNLAEKRFQPLTYVENLKAKLDFIAAQPGLKHYVAPLQQNIFIRLLQQIARAYGTIKIEHVAQLAYFMDARVVERRVVEAVRAGYVRAKIDHQNKTLNFTSDPAGPDALRGQLRSLSRSLAHVANLIHPTREAERAEKKKELFAATLKSIGEEHTRILERRRIIERRKEIREQMANLRAAAAAAVARKAEEERRAVEAAARAEVLKKKAEEERKKKEEEMERNRIKRELESLSKIAKDSVTITEELLQKVDQEEVDAKQVLERKKEELKRAKKDAETKLLNLAKKLDHSVRAMREEERPLLEQFYNALQQEEKTAYEVQVASYRESQEKVHAKEVEEKRRLIRMNPDRASFEERILKRRTEEFNRLKAAQDERLVGIRAQLEKEREQRRKEMEERKRKAEEKERLRREEEEKRRKIEEENRRRAEEAAEEERKLEEERREREEERPAHRREEDERRVEDDRRRDEEKRRDDEGGGWRRPGAGAPVRRDDDRRPPVRRDDEYRRGGEPGAYVPPGQRGVGRRDDDDRRPPVRRDEEERGGGWGRRDDDRRPPVRRDDDDRRPPARRDDDWGPRGGAGGPPRRDYDDDRRGGDDRGPRGGDYGRGPSRGGEGGRDEWRGRGEERGGPRGGDYGRDREAGGGGDAWRRPGARDERGPPMRRESPPSRDARPRGN</sequence>
<dbReference type="OMA" id="EHITNKR"/>
<dbReference type="InterPro" id="IPR027512">
    <property type="entry name" value="EIF3A"/>
</dbReference>
<feature type="domain" description="PCI" evidence="8">
    <location>
        <begin position="315"/>
        <end position="495"/>
    </location>
</feature>
<comment type="subunit">
    <text evidence="6">Component of the eukaryotic translation initiation factor 3 (eIF-3) complex.</text>
</comment>
<keyword evidence="2 6" id="KW-0963">Cytoplasm</keyword>
<comment type="similarity">
    <text evidence="6">Belongs to the eIF-3 subunit A family.</text>
</comment>
<evidence type="ECO:0000256" key="3">
    <source>
        <dbReference type="ARBA" id="ARBA00022540"/>
    </source>
</evidence>
<keyword evidence="6" id="KW-0175">Coiled coil</keyword>
<evidence type="ECO:0000313" key="10">
    <source>
        <dbReference type="Proteomes" id="UP000011083"/>
    </source>
</evidence>